<organism evidence="3 4">
    <name type="scientific">Candidatus Ornithospirochaeta stercoravium</name>
    <dbReference type="NCBI Taxonomy" id="2840897"/>
    <lineage>
        <taxon>Bacteria</taxon>
        <taxon>Pseudomonadati</taxon>
        <taxon>Spirochaetota</taxon>
        <taxon>Spirochaetia</taxon>
        <taxon>Spirochaetales</taxon>
        <taxon>Spirochaetaceae</taxon>
        <taxon>Spirochaetaceae incertae sedis</taxon>
        <taxon>Candidatus Ornithospirochaeta</taxon>
    </lineage>
</organism>
<feature type="region of interest" description="Disordered" evidence="2">
    <location>
        <begin position="291"/>
        <end position="329"/>
    </location>
</feature>
<protein>
    <recommendedName>
        <fullName evidence="1">Segregation and condensation protein A</fullName>
    </recommendedName>
</protein>
<dbReference type="Pfam" id="PF02616">
    <property type="entry name" value="SMC_ScpA"/>
    <property type="match status" value="1"/>
</dbReference>
<accession>A0A9D9IAK1</accession>
<dbReference type="PANTHER" id="PTHR33969:SF2">
    <property type="entry name" value="SEGREGATION AND CONDENSATION PROTEIN A"/>
    <property type="match status" value="1"/>
</dbReference>
<dbReference type="InterPro" id="IPR003768">
    <property type="entry name" value="ScpA"/>
</dbReference>
<comment type="caution">
    <text evidence="3">The sequence shown here is derived from an EMBL/GenBank/DDBJ whole genome shotgun (WGS) entry which is preliminary data.</text>
</comment>
<dbReference type="Gene3D" id="6.10.250.2410">
    <property type="match status" value="1"/>
</dbReference>
<feature type="compositionally biased region" description="Acidic residues" evidence="2">
    <location>
        <begin position="303"/>
        <end position="329"/>
    </location>
</feature>
<evidence type="ECO:0000313" key="3">
    <source>
        <dbReference type="EMBL" id="MBO8468208.1"/>
    </source>
</evidence>
<dbReference type="AlphaFoldDB" id="A0A9D9IAK1"/>
<dbReference type="EMBL" id="JADIMF010000003">
    <property type="protein sequence ID" value="MBO8468208.1"/>
    <property type="molecule type" value="Genomic_DNA"/>
</dbReference>
<sequence>MSDERDVLLDRREEKYEYHVEGFDGPLDVLLFLIKKNELNIYNIDISLITEQFLEYIREHEAEIEELSDFYQMAAELLYIKSRTLLPTEIDNDDDEFEDPRQELVDKLIEYQKYKKYTELLINGRANNSFHIERNENFFLVPFEGKDLFRGVTAEKLLKTFTELMSRREPEAISKIFNTYEEVSLEEKKALLLELLETKDKFLLDDLIVHPEHKMHIICAFMTILEAAWNHLIILYQPDDFGTIYIVKRPADWDPELADQYDLEYDQMIEEDLADPSDFSILTKEAEERIRKEEEEARKDEVEFIGEEEEIDLDEDEAMGGDDGTDDAQ</sequence>
<evidence type="ECO:0000256" key="2">
    <source>
        <dbReference type="SAM" id="MobiDB-lite"/>
    </source>
</evidence>
<reference evidence="3" key="2">
    <citation type="journal article" date="2021" name="PeerJ">
        <title>Extensive microbial diversity within the chicken gut microbiome revealed by metagenomics and culture.</title>
        <authorList>
            <person name="Gilroy R."/>
            <person name="Ravi A."/>
            <person name="Getino M."/>
            <person name="Pursley I."/>
            <person name="Horton D.L."/>
            <person name="Alikhan N.F."/>
            <person name="Baker D."/>
            <person name="Gharbi K."/>
            <person name="Hall N."/>
            <person name="Watson M."/>
            <person name="Adriaenssens E.M."/>
            <person name="Foster-Nyarko E."/>
            <person name="Jarju S."/>
            <person name="Secka A."/>
            <person name="Antonio M."/>
            <person name="Oren A."/>
            <person name="Chaudhuri R.R."/>
            <person name="La Ragione R."/>
            <person name="Hildebrand F."/>
            <person name="Pallen M.J."/>
        </authorList>
    </citation>
    <scope>NUCLEOTIDE SEQUENCE</scope>
    <source>
        <strain evidence="3">14700</strain>
    </source>
</reference>
<proteinExistence type="predicted"/>
<feature type="compositionally biased region" description="Basic and acidic residues" evidence="2">
    <location>
        <begin position="291"/>
        <end position="302"/>
    </location>
</feature>
<reference evidence="3" key="1">
    <citation type="submission" date="2020-10" db="EMBL/GenBank/DDBJ databases">
        <authorList>
            <person name="Gilroy R."/>
        </authorList>
    </citation>
    <scope>NUCLEOTIDE SEQUENCE</scope>
    <source>
        <strain evidence="3">14700</strain>
    </source>
</reference>
<dbReference type="Proteomes" id="UP000810292">
    <property type="component" value="Unassembled WGS sequence"/>
</dbReference>
<gene>
    <name evidence="3" type="ORF">IAA72_00295</name>
</gene>
<evidence type="ECO:0000256" key="1">
    <source>
        <dbReference type="ARBA" id="ARBA00044777"/>
    </source>
</evidence>
<name>A0A9D9IAK1_9SPIO</name>
<evidence type="ECO:0000313" key="4">
    <source>
        <dbReference type="Proteomes" id="UP000810292"/>
    </source>
</evidence>
<dbReference type="PANTHER" id="PTHR33969">
    <property type="entry name" value="SEGREGATION AND CONDENSATION PROTEIN A"/>
    <property type="match status" value="1"/>
</dbReference>